<feature type="domain" description="Biotin-protein ligase N-terminal" evidence="1">
    <location>
        <begin position="46"/>
        <end position="252"/>
    </location>
</feature>
<name>Q2RXQ4_RHORT</name>
<reference evidence="2 3" key="1">
    <citation type="journal article" date="2011" name="Stand. Genomic Sci.">
        <title>Complete genome sequence of Rhodospirillum rubrum type strain (S1).</title>
        <authorList>
            <person name="Munk A.C."/>
            <person name="Copeland A."/>
            <person name="Lucas S."/>
            <person name="Lapidus A."/>
            <person name="Del Rio T.G."/>
            <person name="Barry K."/>
            <person name="Detter J.C."/>
            <person name="Hammon N."/>
            <person name="Israni S."/>
            <person name="Pitluck S."/>
            <person name="Brettin T."/>
            <person name="Bruce D."/>
            <person name="Han C."/>
            <person name="Tapia R."/>
            <person name="Gilna P."/>
            <person name="Schmutz J."/>
            <person name="Larimer F."/>
            <person name="Land M."/>
            <person name="Kyrpides N.C."/>
            <person name="Mavromatis K."/>
            <person name="Richardson P."/>
            <person name="Rohde M."/>
            <person name="Goker M."/>
            <person name="Klenk H.P."/>
            <person name="Zhang Y."/>
            <person name="Roberts G.P."/>
            <person name="Reslewic S."/>
            <person name="Schwartz D.C."/>
        </authorList>
    </citation>
    <scope>NUCLEOTIDE SEQUENCE [LARGE SCALE GENOMIC DNA]</scope>
    <source>
        <strain evidence="3">ATCC 11170 / ATH 1.1.1 / DSM 467 / LMG 4362 / NCIMB 8255 / S1</strain>
    </source>
</reference>
<dbReference type="Pfam" id="PF09825">
    <property type="entry name" value="BPL_N"/>
    <property type="match status" value="1"/>
</dbReference>
<dbReference type="AlphaFoldDB" id="Q2RXQ4"/>
<dbReference type="KEGG" id="rru:Rru_A0286"/>
<dbReference type="RefSeq" id="WP_011388039.1">
    <property type="nucleotide sequence ID" value="NC_007643.1"/>
</dbReference>
<accession>Q2RXQ4</accession>
<dbReference type="Gene3D" id="3.40.50.880">
    <property type="match status" value="1"/>
</dbReference>
<proteinExistence type="predicted"/>
<dbReference type="PATRIC" id="fig|269796.9.peg.341"/>
<dbReference type="Proteomes" id="UP000001929">
    <property type="component" value="Chromosome"/>
</dbReference>
<evidence type="ECO:0000313" key="2">
    <source>
        <dbReference type="EMBL" id="ABC21091.1"/>
    </source>
</evidence>
<dbReference type="HOGENOM" id="CLU_006150_0_0_5"/>
<sequence length="266" mass="28130">MMERDQVAVYIDEGAVFEDLLREIAREMDHDRARLRPILAEDILAAGNPWERTLSLIVPGGADSPYCAALNGEGNDRIRAFVAGGGGYLGICAGAYYACREIAFHAGRADAVVGRRDLSLLAARAIGSLSALAPPYDRTLASAAAVRLDWPGLGVFRGHYHGGPRFEIDPGAAITVLARFGDVPGCPPAVVQASLGQGVVVACGVHLEQCGASLEARLPSLGDGEAHRGLARALSSDETPRRRAFRQILALCRVPLKPWAGDRAAA</sequence>
<keyword evidence="3" id="KW-1185">Reference proteome</keyword>
<dbReference type="EnsemblBacteria" id="ABC21091">
    <property type="protein sequence ID" value="ABC21091"/>
    <property type="gene ID" value="Rru_A0286"/>
</dbReference>
<dbReference type="STRING" id="269796.Rru_A0286"/>
<dbReference type="InterPro" id="IPR029062">
    <property type="entry name" value="Class_I_gatase-like"/>
</dbReference>
<dbReference type="CDD" id="cd03144">
    <property type="entry name" value="GATase1_ScBLP_like"/>
    <property type="match status" value="1"/>
</dbReference>
<evidence type="ECO:0000259" key="1">
    <source>
        <dbReference type="Pfam" id="PF09825"/>
    </source>
</evidence>
<dbReference type="InterPro" id="IPR019197">
    <property type="entry name" value="Biotin-prot_ligase_N"/>
</dbReference>
<organism evidence="2 3">
    <name type="scientific">Rhodospirillum rubrum (strain ATCC 11170 / ATH 1.1.1 / DSM 467 / LMG 4362 / NCIMB 8255 / S1)</name>
    <dbReference type="NCBI Taxonomy" id="269796"/>
    <lineage>
        <taxon>Bacteria</taxon>
        <taxon>Pseudomonadati</taxon>
        <taxon>Pseudomonadota</taxon>
        <taxon>Alphaproteobacteria</taxon>
        <taxon>Rhodospirillales</taxon>
        <taxon>Rhodospirillaceae</taxon>
        <taxon>Rhodospirillum</taxon>
    </lineage>
</organism>
<protein>
    <recommendedName>
        <fullName evidence="1">Biotin-protein ligase N-terminal domain-containing protein</fullName>
    </recommendedName>
</protein>
<dbReference type="SUPFAM" id="SSF52317">
    <property type="entry name" value="Class I glutamine amidotransferase-like"/>
    <property type="match status" value="1"/>
</dbReference>
<evidence type="ECO:0000313" key="3">
    <source>
        <dbReference type="Proteomes" id="UP000001929"/>
    </source>
</evidence>
<gene>
    <name evidence="2" type="ordered locus">Rru_A0286</name>
</gene>
<dbReference type="EMBL" id="CP000230">
    <property type="protein sequence ID" value="ABC21091.1"/>
    <property type="molecule type" value="Genomic_DNA"/>
</dbReference>
<dbReference type="eggNOG" id="COG4285">
    <property type="taxonomic scope" value="Bacteria"/>
</dbReference>